<organism evidence="1 2">
    <name type="scientific">Brooklawnia cerclae</name>
    <dbReference type="NCBI Taxonomy" id="349934"/>
    <lineage>
        <taxon>Bacteria</taxon>
        <taxon>Bacillati</taxon>
        <taxon>Actinomycetota</taxon>
        <taxon>Actinomycetes</taxon>
        <taxon>Propionibacteriales</taxon>
        <taxon>Propionibacteriaceae</taxon>
        <taxon>Brooklawnia</taxon>
    </lineage>
</organism>
<dbReference type="RefSeq" id="WP_167165220.1">
    <property type="nucleotide sequence ID" value="NZ_BAAAOO010000002.1"/>
</dbReference>
<name>A0ABX0SGB5_9ACTN</name>
<evidence type="ECO:0000313" key="1">
    <source>
        <dbReference type="EMBL" id="NIH56250.1"/>
    </source>
</evidence>
<keyword evidence="2" id="KW-1185">Reference proteome</keyword>
<gene>
    <name evidence="1" type="ORF">FB473_000895</name>
</gene>
<evidence type="ECO:0000313" key="2">
    <source>
        <dbReference type="Proteomes" id="UP000749311"/>
    </source>
</evidence>
<proteinExistence type="predicted"/>
<protein>
    <submittedName>
        <fullName evidence="1">Uncharacterized protein</fullName>
    </submittedName>
</protein>
<dbReference type="Proteomes" id="UP000749311">
    <property type="component" value="Unassembled WGS sequence"/>
</dbReference>
<dbReference type="EMBL" id="JAAMOZ010000001">
    <property type="protein sequence ID" value="NIH56250.1"/>
    <property type="molecule type" value="Genomic_DNA"/>
</dbReference>
<accession>A0ABX0SGB5</accession>
<comment type="caution">
    <text evidence="1">The sequence shown here is derived from an EMBL/GenBank/DDBJ whole genome shotgun (WGS) entry which is preliminary data.</text>
</comment>
<sequence length="108" mass="11427">MAAIPEWMLPHTVTVEPLTGNGAYGPVFGQGVEVSVSRSVQAADRVEDGGKHTTVYEGTLVAVPDKAGLFSVGSRVTLWPGALGFVRDVHLNIDGDQGIWEHTEVTIG</sequence>
<reference evidence="1 2" key="1">
    <citation type="submission" date="2020-02" db="EMBL/GenBank/DDBJ databases">
        <title>Sequencing the genomes of 1000 actinobacteria strains.</title>
        <authorList>
            <person name="Klenk H.-P."/>
        </authorList>
    </citation>
    <scope>NUCLEOTIDE SEQUENCE [LARGE SCALE GENOMIC DNA]</scope>
    <source>
        <strain evidence="1 2">DSM 19609</strain>
    </source>
</reference>